<sequence>IREQNEQLARVRSRFPQIDDYINRLESNLMLSEEENGELIKKIEDFLREGG</sequence>
<comment type="caution">
    <text evidence="1">The sequence shown here is derived from an EMBL/GenBank/DDBJ whole genome shotgun (WGS) entry which is preliminary data.</text>
</comment>
<name>X1AMY6_9ZZZZ</name>
<organism evidence="1">
    <name type="scientific">marine sediment metagenome</name>
    <dbReference type="NCBI Taxonomy" id="412755"/>
    <lineage>
        <taxon>unclassified sequences</taxon>
        <taxon>metagenomes</taxon>
        <taxon>ecological metagenomes</taxon>
    </lineage>
</organism>
<protein>
    <submittedName>
        <fullName evidence="1">Uncharacterized protein</fullName>
    </submittedName>
</protein>
<feature type="non-terminal residue" evidence="1">
    <location>
        <position position="1"/>
    </location>
</feature>
<proteinExistence type="predicted"/>
<reference evidence="1" key="1">
    <citation type="journal article" date="2014" name="Front. Microbiol.">
        <title>High frequency of phylogenetically diverse reductive dehalogenase-homologous genes in deep subseafloor sedimentary metagenomes.</title>
        <authorList>
            <person name="Kawai M."/>
            <person name="Futagami T."/>
            <person name="Toyoda A."/>
            <person name="Takaki Y."/>
            <person name="Nishi S."/>
            <person name="Hori S."/>
            <person name="Arai W."/>
            <person name="Tsubouchi T."/>
            <person name="Morono Y."/>
            <person name="Uchiyama I."/>
            <person name="Ito T."/>
            <person name="Fujiyama A."/>
            <person name="Inagaki F."/>
            <person name="Takami H."/>
        </authorList>
    </citation>
    <scope>NUCLEOTIDE SEQUENCE</scope>
    <source>
        <strain evidence="1">Expedition CK06-06</strain>
    </source>
</reference>
<gene>
    <name evidence="1" type="ORF">S01H4_15650</name>
</gene>
<accession>X1AMY6</accession>
<dbReference type="AlphaFoldDB" id="X1AMY6"/>
<dbReference type="EMBL" id="BART01006859">
    <property type="protein sequence ID" value="GAG70807.1"/>
    <property type="molecule type" value="Genomic_DNA"/>
</dbReference>
<evidence type="ECO:0000313" key="1">
    <source>
        <dbReference type="EMBL" id="GAG70807.1"/>
    </source>
</evidence>